<dbReference type="GO" id="GO:0046983">
    <property type="term" value="F:protein dimerization activity"/>
    <property type="evidence" value="ECO:0007669"/>
    <property type="project" value="InterPro"/>
</dbReference>
<dbReference type="Pfam" id="PF05699">
    <property type="entry name" value="Dimer_Tnp_hAT"/>
    <property type="match status" value="1"/>
</dbReference>
<feature type="non-terminal residue" evidence="3">
    <location>
        <position position="121"/>
    </location>
</feature>
<dbReference type="InterPro" id="IPR012337">
    <property type="entry name" value="RNaseH-like_sf"/>
</dbReference>
<sequence>MTLASSISIVRDAKIKLTQIGGAQGKTVKTKVETVLEKNEGYILMVKISNILSGDQESFEGLPEDLTLNDLVYFKYAPITSVDVERSFSIYKNMLTNNRRTFKFDNIRKCLIVQSNFTDKQ</sequence>
<evidence type="ECO:0000313" key="2">
    <source>
        <dbReference type="Proteomes" id="UP000694846"/>
    </source>
</evidence>
<dbReference type="GeneID" id="112690006"/>
<accession>A0A8B8G8Y9</accession>
<feature type="domain" description="HAT C-terminal dimerisation" evidence="1">
    <location>
        <begin position="78"/>
        <end position="116"/>
    </location>
</feature>
<dbReference type="OrthoDB" id="6620304at2759"/>
<name>A0A8B8G8Y9_9HEMI</name>
<dbReference type="InterPro" id="IPR008906">
    <property type="entry name" value="HATC_C_dom"/>
</dbReference>
<dbReference type="Proteomes" id="UP000694846">
    <property type="component" value="Unplaced"/>
</dbReference>
<evidence type="ECO:0000313" key="3">
    <source>
        <dbReference type="RefSeq" id="XP_025419684.1"/>
    </source>
</evidence>
<protein>
    <submittedName>
        <fullName evidence="3">Uncharacterized protein LOC112690006</fullName>
    </submittedName>
</protein>
<proteinExistence type="predicted"/>
<dbReference type="SUPFAM" id="SSF53098">
    <property type="entry name" value="Ribonuclease H-like"/>
    <property type="match status" value="1"/>
</dbReference>
<organism evidence="2 3">
    <name type="scientific">Sipha flava</name>
    <name type="common">yellow sugarcane aphid</name>
    <dbReference type="NCBI Taxonomy" id="143950"/>
    <lineage>
        <taxon>Eukaryota</taxon>
        <taxon>Metazoa</taxon>
        <taxon>Ecdysozoa</taxon>
        <taxon>Arthropoda</taxon>
        <taxon>Hexapoda</taxon>
        <taxon>Insecta</taxon>
        <taxon>Pterygota</taxon>
        <taxon>Neoptera</taxon>
        <taxon>Paraneoptera</taxon>
        <taxon>Hemiptera</taxon>
        <taxon>Sternorrhyncha</taxon>
        <taxon>Aphidomorpha</taxon>
        <taxon>Aphidoidea</taxon>
        <taxon>Aphididae</taxon>
        <taxon>Sipha</taxon>
    </lineage>
</organism>
<keyword evidence="2" id="KW-1185">Reference proteome</keyword>
<dbReference type="RefSeq" id="XP_025419684.1">
    <property type="nucleotide sequence ID" value="XM_025563899.1"/>
</dbReference>
<reference evidence="3" key="1">
    <citation type="submission" date="2025-08" db="UniProtKB">
        <authorList>
            <consortium name="RefSeq"/>
        </authorList>
    </citation>
    <scope>IDENTIFICATION</scope>
    <source>
        <tissue evidence="3">Whole body</tissue>
    </source>
</reference>
<evidence type="ECO:0000259" key="1">
    <source>
        <dbReference type="Pfam" id="PF05699"/>
    </source>
</evidence>
<dbReference type="AlphaFoldDB" id="A0A8B8G8Y9"/>
<gene>
    <name evidence="3" type="primary">LOC112690006</name>
</gene>